<organism evidence="2 3">
    <name type="scientific">Singulisphaera acidiphila (strain ATCC BAA-1392 / DSM 18658 / VKM B-2454 / MOB10)</name>
    <dbReference type="NCBI Taxonomy" id="886293"/>
    <lineage>
        <taxon>Bacteria</taxon>
        <taxon>Pseudomonadati</taxon>
        <taxon>Planctomycetota</taxon>
        <taxon>Planctomycetia</taxon>
        <taxon>Isosphaerales</taxon>
        <taxon>Isosphaeraceae</taxon>
        <taxon>Singulisphaera</taxon>
    </lineage>
</organism>
<evidence type="ECO:0000313" key="2">
    <source>
        <dbReference type="EMBL" id="AGA28733.1"/>
    </source>
</evidence>
<dbReference type="InterPro" id="IPR001387">
    <property type="entry name" value="Cro/C1-type_HTH"/>
</dbReference>
<dbReference type="SMART" id="SM00530">
    <property type="entry name" value="HTH_XRE"/>
    <property type="match status" value="1"/>
</dbReference>
<dbReference type="eggNOG" id="COG1476">
    <property type="taxonomic scope" value="Bacteria"/>
</dbReference>
<proteinExistence type="predicted"/>
<dbReference type="KEGG" id="saci:Sinac_4552"/>
<dbReference type="Gene3D" id="1.10.260.40">
    <property type="entry name" value="lambda repressor-like DNA-binding domains"/>
    <property type="match status" value="1"/>
</dbReference>
<dbReference type="PROSITE" id="PS50943">
    <property type="entry name" value="HTH_CROC1"/>
    <property type="match status" value="1"/>
</dbReference>
<feature type="domain" description="HTH cro/C1-type" evidence="1">
    <location>
        <begin position="27"/>
        <end position="62"/>
    </location>
</feature>
<dbReference type="InterPro" id="IPR010982">
    <property type="entry name" value="Lambda_DNA-bd_dom_sf"/>
</dbReference>
<gene>
    <name evidence="2" type="ordered locus">Sinac_4552</name>
</gene>
<dbReference type="SUPFAM" id="SSF47413">
    <property type="entry name" value="lambda repressor-like DNA-binding domains"/>
    <property type="match status" value="1"/>
</dbReference>
<name>L0DIU0_SINAD</name>
<dbReference type="GO" id="GO:0003677">
    <property type="term" value="F:DNA binding"/>
    <property type="evidence" value="ECO:0007669"/>
    <property type="project" value="InterPro"/>
</dbReference>
<dbReference type="Proteomes" id="UP000010798">
    <property type="component" value="Chromosome"/>
</dbReference>
<protein>
    <submittedName>
        <fullName evidence="2">Putative transcriptional regulator</fullName>
    </submittedName>
</protein>
<accession>L0DIU0</accession>
<dbReference type="EMBL" id="CP003364">
    <property type="protein sequence ID" value="AGA28733.1"/>
    <property type="molecule type" value="Genomic_DNA"/>
</dbReference>
<dbReference type="STRING" id="886293.Sinac_4552"/>
<evidence type="ECO:0000259" key="1">
    <source>
        <dbReference type="PROSITE" id="PS50943"/>
    </source>
</evidence>
<sequence>MELYKKLDLLCRIDGVSRPDLAGIAGGVSVSTINNWFSGKTKPDLVAGLRIARHFGVPLEWLADDGDSIFPERFEKSAPPGIRLADDEKLVLKVYRTLRSMGTMNEDHAIGSLVIRAANVEVAKAESTGETMAAVDRMSRNEASIFEEAAKRGYILVDPKLGVNAEAGDTEDEAVKRINKVNDLMVERMAITDGGRKVPKAKKPSDPKK</sequence>
<keyword evidence="3" id="KW-1185">Reference proteome</keyword>
<evidence type="ECO:0000313" key="3">
    <source>
        <dbReference type="Proteomes" id="UP000010798"/>
    </source>
</evidence>
<dbReference type="CDD" id="cd00093">
    <property type="entry name" value="HTH_XRE"/>
    <property type="match status" value="1"/>
</dbReference>
<reference evidence="2 3" key="1">
    <citation type="submission" date="2012-02" db="EMBL/GenBank/DDBJ databases">
        <title>Complete sequence of chromosome of Singulisphaera acidiphila DSM 18658.</title>
        <authorList>
            <consortium name="US DOE Joint Genome Institute (JGI-PGF)"/>
            <person name="Lucas S."/>
            <person name="Copeland A."/>
            <person name="Lapidus A."/>
            <person name="Glavina del Rio T."/>
            <person name="Dalin E."/>
            <person name="Tice H."/>
            <person name="Bruce D."/>
            <person name="Goodwin L."/>
            <person name="Pitluck S."/>
            <person name="Peters L."/>
            <person name="Ovchinnikova G."/>
            <person name="Chertkov O."/>
            <person name="Kyrpides N."/>
            <person name="Mavromatis K."/>
            <person name="Ivanova N."/>
            <person name="Brettin T."/>
            <person name="Detter J.C."/>
            <person name="Han C."/>
            <person name="Larimer F."/>
            <person name="Land M."/>
            <person name="Hauser L."/>
            <person name="Markowitz V."/>
            <person name="Cheng J.-F."/>
            <person name="Hugenholtz P."/>
            <person name="Woyke T."/>
            <person name="Wu D."/>
            <person name="Tindall B."/>
            <person name="Pomrenke H."/>
            <person name="Brambilla E."/>
            <person name="Klenk H.-P."/>
            <person name="Eisen J.A."/>
        </authorList>
    </citation>
    <scope>NUCLEOTIDE SEQUENCE [LARGE SCALE GENOMIC DNA]</scope>
    <source>
        <strain evidence="3">ATCC BAA-1392 / DSM 18658 / VKM B-2454 / MOB10</strain>
    </source>
</reference>
<dbReference type="AlphaFoldDB" id="L0DIU0"/>
<dbReference type="Pfam" id="PF01381">
    <property type="entry name" value="HTH_3"/>
    <property type="match status" value="1"/>
</dbReference>
<dbReference type="HOGENOM" id="CLU_1314699_0_0_0"/>
<dbReference type="RefSeq" id="WP_015247849.1">
    <property type="nucleotide sequence ID" value="NC_019892.1"/>
</dbReference>